<evidence type="ECO:0000256" key="1">
    <source>
        <dbReference type="ARBA" id="ARBA00008209"/>
    </source>
</evidence>
<dbReference type="InterPro" id="IPR035979">
    <property type="entry name" value="RBD_domain_sf"/>
</dbReference>
<feature type="region of interest" description="Disordered" evidence="2">
    <location>
        <begin position="129"/>
        <end position="160"/>
    </location>
</feature>
<comment type="similarity">
    <text evidence="1">Belongs to the RCAN family.</text>
</comment>
<dbReference type="InterPro" id="IPR012677">
    <property type="entry name" value="Nucleotide-bd_a/b_plait_sf"/>
</dbReference>
<dbReference type="InterPro" id="IPR006931">
    <property type="entry name" value="Calcipressin"/>
</dbReference>
<organism evidence="3 4">
    <name type="scientific">Amphibalanus amphitrite</name>
    <name type="common">Striped barnacle</name>
    <name type="synonym">Balanus amphitrite</name>
    <dbReference type="NCBI Taxonomy" id="1232801"/>
    <lineage>
        <taxon>Eukaryota</taxon>
        <taxon>Metazoa</taxon>
        <taxon>Ecdysozoa</taxon>
        <taxon>Arthropoda</taxon>
        <taxon>Crustacea</taxon>
        <taxon>Multicrustacea</taxon>
        <taxon>Cirripedia</taxon>
        <taxon>Thoracica</taxon>
        <taxon>Thoracicalcarea</taxon>
        <taxon>Balanomorpha</taxon>
        <taxon>Balanoidea</taxon>
        <taxon>Balanidae</taxon>
        <taxon>Amphibalaninae</taxon>
        <taxon>Amphibalanus</taxon>
    </lineage>
</organism>
<proteinExistence type="inferred from homology"/>
<dbReference type="GO" id="GO:0019722">
    <property type="term" value="P:calcium-mediated signaling"/>
    <property type="evidence" value="ECO:0007669"/>
    <property type="project" value="InterPro"/>
</dbReference>
<sequence>MSAGAGRGGSLESQDSTASRSSDEPSEDALAAALAAGTAQLLDDADLPTSIHVTNLPLPVFEDPAQKAVFEDTFGAFDDEAWFQYFPSFRRARVNYSSAKAAASARVHLHETTLCDAVIKCYFIQTPSSRDGSDDGTLRPPLPDKQFLISPPASPPVGWEPVREAEPIVNFDLLSAVAQMAPGESHELHAGRDEHPSIVVHVAEETDADRDQPSGQKGMRITQTRCPSR</sequence>
<feature type="region of interest" description="Disordered" evidence="2">
    <location>
        <begin position="203"/>
        <end position="229"/>
    </location>
</feature>
<dbReference type="AlphaFoldDB" id="A0A6A4WKU1"/>
<accession>A0A6A4WKU1</accession>
<evidence type="ECO:0000313" key="4">
    <source>
        <dbReference type="Proteomes" id="UP000440578"/>
    </source>
</evidence>
<dbReference type="EMBL" id="VIIS01001052">
    <property type="protein sequence ID" value="KAF0302501.1"/>
    <property type="molecule type" value="Genomic_DNA"/>
</dbReference>
<dbReference type="PANTHER" id="PTHR10300">
    <property type="entry name" value="CALCIPRESSIN"/>
    <property type="match status" value="1"/>
</dbReference>
<feature type="compositionally biased region" description="Polar residues" evidence="2">
    <location>
        <begin position="11"/>
        <end position="20"/>
    </location>
</feature>
<dbReference type="CDD" id="cd12434">
    <property type="entry name" value="RRM_RCAN_like"/>
    <property type="match status" value="1"/>
</dbReference>
<dbReference type="GO" id="GO:0003676">
    <property type="term" value="F:nucleic acid binding"/>
    <property type="evidence" value="ECO:0007669"/>
    <property type="project" value="InterPro"/>
</dbReference>
<dbReference type="GO" id="GO:0007617">
    <property type="term" value="P:mating behavior"/>
    <property type="evidence" value="ECO:0007669"/>
    <property type="project" value="UniProtKB-ARBA"/>
</dbReference>
<protein>
    <submittedName>
        <fullName evidence="3">Calcipressin-3</fullName>
    </submittedName>
</protein>
<evidence type="ECO:0000256" key="2">
    <source>
        <dbReference type="SAM" id="MobiDB-lite"/>
    </source>
</evidence>
<feature type="region of interest" description="Disordered" evidence="2">
    <location>
        <begin position="1"/>
        <end position="29"/>
    </location>
</feature>
<dbReference type="SUPFAM" id="SSF54928">
    <property type="entry name" value="RNA-binding domain, RBD"/>
    <property type="match status" value="1"/>
</dbReference>
<comment type="caution">
    <text evidence="3">The sequence shown here is derived from an EMBL/GenBank/DDBJ whole genome shotgun (WGS) entry which is preliminary data.</text>
</comment>
<dbReference type="Proteomes" id="UP000440578">
    <property type="component" value="Unassembled WGS sequence"/>
</dbReference>
<dbReference type="PANTHER" id="PTHR10300:SF14">
    <property type="entry name" value="PROTEIN SARAH"/>
    <property type="match status" value="1"/>
</dbReference>
<dbReference type="Gene3D" id="3.30.70.330">
    <property type="match status" value="1"/>
</dbReference>
<gene>
    <name evidence="3" type="primary">RCAN3</name>
    <name evidence="3" type="ORF">FJT64_025392</name>
</gene>
<evidence type="ECO:0000313" key="3">
    <source>
        <dbReference type="EMBL" id="KAF0302501.1"/>
    </source>
</evidence>
<dbReference type="FunFam" id="3.30.70.330:FF:000092">
    <property type="entry name" value="Calcipressin-2 isoform 2"/>
    <property type="match status" value="1"/>
</dbReference>
<dbReference type="GO" id="GO:0005737">
    <property type="term" value="C:cytoplasm"/>
    <property type="evidence" value="ECO:0007669"/>
    <property type="project" value="TreeGrafter"/>
</dbReference>
<dbReference type="OrthoDB" id="17212at2759"/>
<keyword evidence="4" id="KW-1185">Reference proteome</keyword>
<dbReference type="GO" id="GO:0008597">
    <property type="term" value="F:calcium-dependent protein serine/threonine phosphatase regulator activity"/>
    <property type="evidence" value="ECO:0007669"/>
    <property type="project" value="TreeGrafter"/>
</dbReference>
<reference evidence="3 4" key="1">
    <citation type="submission" date="2019-07" db="EMBL/GenBank/DDBJ databases">
        <title>Draft genome assembly of a fouling barnacle, Amphibalanus amphitrite (Darwin, 1854): The first reference genome for Thecostraca.</title>
        <authorList>
            <person name="Kim W."/>
        </authorList>
    </citation>
    <scope>NUCLEOTIDE SEQUENCE [LARGE SCALE GENOMIC DNA]</scope>
    <source>
        <strain evidence="3">SNU_AA5</strain>
        <tissue evidence="3">Soma without cirri and trophi</tissue>
    </source>
</reference>
<name>A0A6A4WKU1_AMPAM</name>
<dbReference type="Pfam" id="PF04847">
    <property type="entry name" value="Calcipressin"/>
    <property type="match status" value="1"/>
</dbReference>
<dbReference type="GO" id="GO:0005634">
    <property type="term" value="C:nucleus"/>
    <property type="evidence" value="ECO:0007669"/>
    <property type="project" value="TreeGrafter"/>
</dbReference>